<reference evidence="7" key="1">
    <citation type="journal article" date="2019" name="Int. J. Syst. Evol. Microbiol.">
        <title>The Global Catalogue of Microorganisms (GCM) 10K type strain sequencing project: providing services to taxonomists for standard genome sequencing and annotation.</title>
        <authorList>
            <consortium name="The Broad Institute Genomics Platform"/>
            <consortium name="The Broad Institute Genome Sequencing Center for Infectious Disease"/>
            <person name="Wu L."/>
            <person name="Ma J."/>
        </authorList>
    </citation>
    <scope>NUCLEOTIDE SEQUENCE [LARGE SCALE GENOMIC DNA]</scope>
    <source>
        <strain evidence="7">KCTC 42644</strain>
    </source>
</reference>
<sequence length="196" mass="21419">MALAARKMPVQPRAQATVEAILAAAAGILEREGPTRLTTNAVAAQAGVSIGSLYQYFPNKQALTAALIERSSGSLETSVVQAGRDAKTMLFEAGLRLLVRTIVRHQLDRPGLERTLAYEGRRLPVDDGAARRVNVVIRSFLEQHRGRLWGSDINAAADDVQSMTRSLTDASVRRGDRNADLIELRVVRALRGYLCR</sequence>
<proteinExistence type="predicted"/>
<name>A0ABV7X986_9SPHN</name>
<evidence type="ECO:0000259" key="5">
    <source>
        <dbReference type="PROSITE" id="PS50977"/>
    </source>
</evidence>
<feature type="domain" description="HTH tetR-type" evidence="5">
    <location>
        <begin position="15"/>
        <end position="75"/>
    </location>
</feature>
<evidence type="ECO:0000256" key="1">
    <source>
        <dbReference type="ARBA" id="ARBA00023015"/>
    </source>
</evidence>
<evidence type="ECO:0000313" key="7">
    <source>
        <dbReference type="Proteomes" id="UP001595615"/>
    </source>
</evidence>
<keyword evidence="7" id="KW-1185">Reference proteome</keyword>
<dbReference type="PRINTS" id="PR00455">
    <property type="entry name" value="HTHTETR"/>
</dbReference>
<evidence type="ECO:0000256" key="2">
    <source>
        <dbReference type="ARBA" id="ARBA00023125"/>
    </source>
</evidence>
<dbReference type="PROSITE" id="PS50977">
    <property type="entry name" value="HTH_TETR_2"/>
    <property type="match status" value="1"/>
</dbReference>
<evidence type="ECO:0000313" key="6">
    <source>
        <dbReference type="EMBL" id="MFC3712705.1"/>
    </source>
</evidence>
<dbReference type="PROSITE" id="PS01081">
    <property type="entry name" value="HTH_TETR_1"/>
    <property type="match status" value="1"/>
</dbReference>
<dbReference type="PANTHER" id="PTHR30055:SF234">
    <property type="entry name" value="HTH-TYPE TRANSCRIPTIONAL REGULATOR BETI"/>
    <property type="match status" value="1"/>
</dbReference>
<keyword evidence="1" id="KW-0805">Transcription regulation</keyword>
<dbReference type="Pfam" id="PF00440">
    <property type="entry name" value="TetR_N"/>
    <property type="match status" value="1"/>
</dbReference>
<dbReference type="InterPro" id="IPR041669">
    <property type="entry name" value="TetR_C_15"/>
</dbReference>
<dbReference type="PANTHER" id="PTHR30055">
    <property type="entry name" value="HTH-TYPE TRANSCRIPTIONAL REGULATOR RUTR"/>
    <property type="match status" value="1"/>
</dbReference>
<dbReference type="InterPro" id="IPR001647">
    <property type="entry name" value="HTH_TetR"/>
</dbReference>
<dbReference type="EMBL" id="JBHRXV010000007">
    <property type="protein sequence ID" value="MFC3712705.1"/>
    <property type="molecule type" value="Genomic_DNA"/>
</dbReference>
<comment type="caution">
    <text evidence="6">The sequence shown here is derived from an EMBL/GenBank/DDBJ whole genome shotgun (WGS) entry which is preliminary data.</text>
</comment>
<evidence type="ECO:0000256" key="4">
    <source>
        <dbReference type="PROSITE-ProRule" id="PRU00335"/>
    </source>
</evidence>
<dbReference type="InterPro" id="IPR009057">
    <property type="entry name" value="Homeodomain-like_sf"/>
</dbReference>
<accession>A0ABV7X986</accession>
<dbReference type="InterPro" id="IPR050109">
    <property type="entry name" value="HTH-type_TetR-like_transc_reg"/>
</dbReference>
<dbReference type="RefSeq" id="WP_380860119.1">
    <property type="nucleotide sequence ID" value="NZ_JBHRXV010000007.1"/>
</dbReference>
<protein>
    <submittedName>
        <fullName evidence="6">TetR/AcrR family transcriptional regulator</fullName>
    </submittedName>
</protein>
<dbReference type="SUPFAM" id="SSF46689">
    <property type="entry name" value="Homeodomain-like"/>
    <property type="match status" value="1"/>
</dbReference>
<dbReference type="Proteomes" id="UP001595615">
    <property type="component" value="Unassembled WGS sequence"/>
</dbReference>
<dbReference type="InterPro" id="IPR023772">
    <property type="entry name" value="DNA-bd_HTH_TetR-type_CS"/>
</dbReference>
<evidence type="ECO:0000256" key="3">
    <source>
        <dbReference type="ARBA" id="ARBA00023163"/>
    </source>
</evidence>
<gene>
    <name evidence="6" type="ORF">ACFOMD_09000</name>
</gene>
<keyword evidence="3" id="KW-0804">Transcription</keyword>
<dbReference type="Pfam" id="PF17918">
    <property type="entry name" value="TetR_C_15"/>
    <property type="match status" value="1"/>
</dbReference>
<feature type="DNA-binding region" description="H-T-H motif" evidence="4">
    <location>
        <begin position="38"/>
        <end position="57"/>
    </location>
</feature>
<keyword evidence="2 4" id="KW-0238">DNA-binding</keyword>
<organism evidence="6 7">
    <name type="scientific">Sphingoaurantiacus capsulatus</name>
    <dbReference type="NCBI Taxonomy" id="1771310"/>
    <lineage>
        <taxon>Bacteria</taxon>
        <taxon>Pseudomonadati</taxon>
        <taxon>Pseudomonadota</taxon>
        <taxon>Alphaproteobacteria</taxon>
        <taxon>Sphingomonadales</taxon>
        <taxon>Sphingosinicellaceae</taxon>
        <taxon>Sphingoaurantiacus</taxon>
    </lineage>
</organism>
<dbReference type="Gene3D" id="1.10.357.10">
    <property type="entry name" value="Tetracycline Repressor, domain 2"/>
    <property type="match status" value="1"/>
</dbReference>